<dbReference type="Pfam" id="PF12423">
    <property type="entry name" value="KIF1B"/>
    <property type="match status" value="1"/>
</dbReference>
<sequence>MSSVKVAVRVRPFNKREISHSASCVISMSGQQTGKPRVAHYSQFSCFSTTLCVKRRVSLTAIENPKMLGEPPKSFVFDYSYWSHTDKSDPNFASQDQVYGDIGKEMLHHAFEGYNVCIFAYGQTGSGKSYTMMGKVEEGEKGIIPRTCEEMFDKIVSTTDPSLSYSVEVSYMEIYCERVRDLLNPKSSGNLRVREHQKLGPYVENLAKLAVTSFANINGLMDEGNKARTVAATNMNETSSRSHAVFTIILTQRKKDSMTGLVAEKVSKISLVDLAGSERAKDTGAEGKRLQEGANINKSLTTLGKVIHALASAKKKGDFVPYRDSVLTWLLKENLGGNSRTAMIAAISPAQINYDETLSTLRYADRAKQIMCKAVVNEDPNAKSPHLVNLNEDPLMSECLLYYLKEGVTKVGQVGDIQLSGDFILDHHCSLIHENGEVSIVPSENSITFVNGQLITESLTLSTGSRIILGNNHVFRFTHPEQARALRASRQTNTSLEGPEGPPGIKVTSDSSVSLPSSRPASPGLLGGPLGVDWGFAKHELLQKTGYDIGKEIEEKEKQFEEKEKKFEEKITELEEEKAQAVVQLAQAAEEKAQVEELLVLQKKEFEKHLEEITFEQQKTQSVIEERLVEQFKKEMETKLQAKVEEVETLKKENQERVEAEIEEKLTQKFQEELQTQLEAKAQEVASQKEKELQEIMEDTQSRAHTQAKVEAEELFQKQRQAYEMKILEMEALIQKRRSESLAYIPPVEEEPMKGLEPHQVEIARKAISIWKQYRHTSLKNELRANASLLKEANAISLELRKNVTFQFTLLSDTCYSPLPLAVASGADTDLDSDDAKEALLAYQSGSMGRVGGPVLAVEVRDGKHGSTHIWSMDKLKQRLMTMREMYQSSQCPDDDDLSSHLLLQTGDPFYDHSSWFRSIGHSYVFLSNLLVPVSLVRKVAIVGEKGEVKGHLTVSIRYMAEREMDEKSIAEAVSIKFDENLSRQTLSSVSSEHLFKIVDPLTEEKAKYASNDEFLERSFELAEEATFDSPTHSGPAIFVNDKEVKLTDNARKRQQAVPASTDASEVFTYKQCSVPMMNGKFVKDLVPSSDCFGNGKEKFYFRVTVIQATGIPREFSDVFVQYKFLSKTERVFSTPPLHNDHQELALGFYHMQNFSVNVNDQLIHYLRHYPLILEVFGHYQQFPDNPSSSTGRRKSDFNLSPSMQKRPSPVRSLMTPLYDTAGSMHSFAEVDVLFHLEILELTPNGEYKGVPVDHSNDISCFLLSQGIQRRIRMSLLYEAGSELYWSKVNEIAIGRVRSNENEVIDDSNQVLSLSSFTPSLHGPDSDGMLCYCIETAWDSSLHENILLNRITPSGEYVYIALSVYIEFDNGSQPACFTKDITLRIFGRDSKPQPSKSFFSFFTGGNKSNPENYRTVSIFDVSLRKTMDKTPEHQLSGEIDPLYDEGGRRAKRLRRNSLIKDHGELVQKLRMIEESEKLRHMLHLRQRLHDLHALQPDMMVPEYIELTLSDEDKASLVERCVYLLLNGKQCTDEQSSLLGLDDDRLSIASSSYTTVSRRSNKYSVAPPVCVPAVQDKSFIKSNSVSKRGDLLFHHEEEKQWIRRYVVVRRPYVLIYNNDKDMVERGMINLARAKVEYTGFMKLNTNNNFQIYTKFRSILLQTTDKDLFDWLNALDPLLA</sequence>
<protein>
    <recommendedName>
        <fullName evidence="2">Kinesin-like protein unc-104</fullName>
    </recommendedName>
</protein>
<dbReference type="SUPFAM" id="SSF49879">
    <property type="entry name" value="SMAD/FHA domain"/>
    <property type="match status" value="1"/>
</dbReference>
<dbReference type="CDD" id="cd01233">
    <property type="entry name" value="PH_KIFIA_KIFIB"/>
    <property type="match status" value="1"/>
</dbReference>
<dbReference type="PROSITE" id="PS50003">
    <property type="entry name" value="PH_DOMAIN"/>
    <property type="match status" value="1"/>
</dbReference>
<dbReference type="GO" id="GO:0005874">
    <property type="term" value="C:microtubule"/>
    <property type="evidence" value="ECO:0007669"/>
    <property type="project" value="UniProtKB-KW"/>
</dbReference>
<evidence type="ECO:0000256" key="5">
    <source>
        <dbReference type="ARBA" id="ARBA00022701"/>
    </source>
</evidence>
<evidence type="ECO:0000256" key="3">
    <source>
        <dbReference type="ARBA" id="ARBA00022448"/>
    </source>
</evidence>
<feature type="region of interest" description="Disordered" evidence="13">
    <location>
        <begin position="486"/>
        <end position="524"/>
    </location>
</feature>
<dbReference type="SMART" id="SM00129">
    <property type="entry name" value="KISc"/>
    <property type="match status" value="1"/>
</dbReference>
<dbReference type="Pfam" id="PF12473">
    <property type="entry name" value="DUF3694"/>
    <property type="match status" value="1"/>
</dbReference>
<feature type="compositionally biased region" description="Low complexity" evidence="13">
    <location>
        <begin position="509"/>
        <end position="524"/>
    </location>
</feature>
<feature type="coiled-coil region" evidence="12">
    <location>
        <begin position="633"/>
        <end position="699"/>
    </location>
</feature>
<evidence type="ECO:0000256" key="8">
    <source>
        <dbReference type="ARBA" id="ARBA00023054"/>
    </source>
</evidence>
<keyword evidence="10" id="KW-0206">Cytoskeleton</keyword>
<dbReference type="Pfam" id="PF00498">
    <property type="entry name" value="FHA"/>
    <property type="match status" value="1"/>
</dbReference>
<dbReference type="Pfam" id="PF00169">
    <property type="entry name" value="PH"/>
    <property type="match status" value="1"/>
</dbReference>
<dbReference type="GO" id="GO:0005546">
    <property type="term" value="F:phosphatidylinositol-4,5-bisphosphate binding"/>
    <property type="evidence" value="ECO:0007669"/>
    <property type="project" value="UniProtKB-ARBA"/>
</dbReference>
<dbReference type="CDD" id="cd01365">
    <property type="entry name" value="KISc_KIF1A_KIF1B"/>
    <property type="match status" value="1"/>
</dbReference>
<feature type="domain" description="PH" evidence="14">
    <location>
        <begin position="1583"/>
        <end position="1678"/>
    </location>
</feature>
<dbReference type="Pfam" id="PF00225">
    <property type="entry name" value="Kinesin"/>
    <property type="match status" value="1"/>
</dbReference>
<name>A0A1X7U4N2_AMPQE</name>
<evidence type="ECO:0000256" key="2">
    <source>
        <dbReference type="ARBA" id="ARBA00020751"/>
    </source>
</evidence>
<evidence type="ECO:0000256" key="4">
    <source>
        <dbReference type="ARBA" id="ARBA00022490"/>
    </source>
</evidence>
<dbReference type="InterPro" id="IPR011993">
    <property type="entry name" value="PH-like_dom_sf"/>
</dbReference>
<keyword evidence="7 11" id="KW-0067">ATP-binding</keyword>
<keyword evidence="8 12" id="KW-0175">Coiled coil</keyword>
<keyword evidence="3" id="KW-0813">Transport</keyword>
<feature type="coiled-coil region" evidence="12">
    <location>
        <begin position="550"/>
        <end position="605"/>
    </location>
</feature>
<dbReference type="InterPro" id="IPR000253">
    <property type="entry name" value="FHA_dom"/>
</dbReference>
<dbReference type="PROSITE" id="PS00411">
    <property type="entry name" value="KINESIN_MOTOR_1"/>
    <property type="match status" value="1"/>
</dbReference>
<dbReference type="GO" id="GO:0047496">
    <property type="term" value="P:vesicle transport along microtubule"/>
    <property type="evidence" value="ECO:0007669"/>
    <property type="project" value="UniProtKB-ARBA"/>
</dbReference>
<dbReference type="InterPro" id="IPR036961">
    <property type="entry name" value="Kinesin_motor_dom_sf"/>
</dbReference>
<feature type="domain" description="Kinesin motor" evidence="15">
    <location>
        <begin position="3"/>
        <end position="370"/>
    </location>
</feature>
<feature type="region of interest" description="Disordered" evidence="13">
    <location>
        <begin position="1185"/>
        <end position="1209"/>
    </location>
</feature>
<dbReference type="SUPFAM" id="SSF50729">
    <property type="entry name" value="PH domain-like"/>
    <property type="match status" value="1"/>
</dbReference>
<keyword evidence="9 11" id="KW-0505">Motor protein</keyword>
<dbReference type="InterPro" id="IPR019821">
    <property type="entry name" value="Kinesin_motor_CS"/>
</dbReference>
<dbReference type="PROSITE" id="PS50067">
    <property type="entry name" value="KINESIN_MOTOR_2"/>
    <property type="match status" value="1"/>
</dbReference>
<dbReference type="GO" id="GO:0008574">
    <property type="term" value="F:plus-end-directed microtubule motor activity"/>
    <property type="evidence" value="ECO:0007669"/>
    <property type="project" value="UniProtKB-ARBA"/>
</dbReference>
<feature type="binding site" evidence="11">
    <location>
        <begin position="122"/>
        <end position="129"/>
    </location>
    <ligand>
        <name>ATP</name>
        <dbReference type="ChEBI" id="CHEBI:30616"/>
    </ligand>
</feature>
<dbReference type="InterPro" id="IPR032405">
    <property type="entry name" value="Kinesin_assoc"/>
</dbReference>
<dbReference type="Gene3D" id="2.60.200.20">
    <property type="match status" value="1"/>
</dbReference>
<dbReference type="FunCoup" id="A0A1X7U4N2">
    <property type="interactions" value="104"/>
</dbReference>
<dbReference type="Gene3D" id="3.40.850.10">
    <property type="entry name" value="Kinesin motor domain"/>
    <property type="match status" value="1"/>
</dbReference>
<evidence type="ECO:0000256" key="12">
    <source>
        <dbReference type="SAM" id="Coils"/>
    </source>
</evidence>
<dbReference type="OrthoDB" id="3176171at2759"/>
<dbReference type="InterPro" id="IPR008984">
    <property type="entry name" value="SMAD_FHA_dom_sf"/>
</dbReference>
<dbReference type="STRING" id="400682.A0A1X7U4N2"/>
<dbReference type="InterPro" id="IPR027417">
    <property type="entry name" value="P-loop_NTPase"/>
</dbReference>
<keyword evidence="4" id="KW-0963">Cytoplasm</keyword>
<dbReference type="InterPro" id="IPR022164">
    <property type="entry name" value="Kinesin-like"/>
</dbReference>
<organism evidence="16">
    <name type="scientific">Amphimedon queenslandica</name>
    <name type="common">Sponge</name>
    <dbReference type="NCBI Taxonomy" id="400682"/>
    <lineage>
        <taxon>Eukaryota</taxon>
        <taxon>Metazoa</taxon>
        <taxon>Porifera</taxon>
        <taxon>Demospongiae</taxon>
        <taxon>Heteroscleromorpha</taxon>
        <taxon>Haplosclerida</taxon>
        <taxon>Niphatidae</taxon>
        <taxon>Amphimedon</taxon>
    </lineage>
</organism>
<dbReference type="InterPro" id="IPR001752">
    <property type="entry name" value="Kinesin_motor_dom"/>
</dbReference>
<reference evidence="16" key="1">
    <citation type="submission" date="2017-05" db="UniProtKB">
        <authorList>
            <consortium name="EnsemblMetazoa"/>
        </authorList>
    </citation>
    <scope>IDENTIFICATION</scope>
</reference>
<dbReference type="Gene3D" id="2.30.29.30">
    <property type="entry name" value="Pleckstrin-homology domain (PH domain)/Phosphotyrosine-binding domain (PTB)"/>
    <property type="match status" value="1"/>
</dbReference>
<dbReference type="InterPro" id="IPR022140">
    <property type="entry name" value="Kinesin-like_KIF1-typ"/>
</dbReference>
<evidence type="ECO:0000256" key="6">
    <source>
        <dbReference type="ARBA" id="ARBA00022741"/>
    </source>
</evidence>
<evidence type="ECO:0000256" key="13">
    <source>
        <dbReference type="SAM" id="MobiDB-lite"/>
    </source>
</evidence>
<evidence type="ECO:0000256" key="10">
    <source>
        <dbReference type="ARBA" id="ARBA00023212"/>
    </source>
</evidence>
<evidence type="ECO:0000256" key="7">
    <source>
        <dbReference type="ARBA" id="ARBA00022840"/>
    </source>
</evidence>
<evidence type="ECO:0000259" key="14">
    <source>
        <dbReference type="PROSITE" id="PS50003"/>
    </source>
</evidence>
<evidence type="ECO:0000256" key="11">
    <source>
        <dbReference type="PROSITE-ProRule" id="PRU00283"/>
    </source>
</evidence>
<dbReference type="GO" id="GO:0005524">
    <property type="term" value="F:ATP binding"/>
    <property type="evidence" value="ECO:0007669"/>
    <property type="project" value="UniProtKB-UniRule"/>
</dbReference>
<keyword evidence="6 11" id="KW-0547">Nucleotide-binding</keyword>
<dbReference type="FunFam" id="3.40.850.10:FF:000047">
    <property type="entry name" value="Kinesin family protein"/>
    <property type="match status" value="1"/>
</dbReference>
<dbReference type="PRINTS" id="PR00380">
    <property type="entry name" value="KINESINHEAVY"/>
</dbReference>
<dbReference type="SUPFAM" id="SSF52540">
    <property type="entry name" value="P-loop containing nucleoside triphosphate hydrolases"/>
    <property type="match status" value="1"/>
</dbReference>
<dbReference type="InterPro" id="IPR049780">
    <property type="entry name" value="PH_KIFIA_KIFIB"/>
</dbReference>
<dbReference type="eggNOG" id="KOG0245">
    <property type="taxonomic scope" value="Eukaryota"/>
</dbReference>
<comment type="subcellular location">
    <subcellularLocation>
        <location evidence="1">Cytoplasm</location>
        <location evidence="1">Cytoskeleton</location>
    </subcellularLocation>
</comment>
<dbReference type="CDD" id="cd22705">
    <property type="entry name" value="FHA_KIF1"/>
    <property type="match status" value="1"/>
</dbReference>
<dbReference type="EnsemblMetazoa" id="Aqu2.1.22872_001">
    <property type="protein sequence ID" value="Aqu2.1.22872_001"/>
    <property type="gene ID" value="Aqu2.1.22872"/>
</dbReference>
<evidence type="ECO:0000256" key="9">
    <source>
        <dbReference type="ARBA" id="ARBA00023175"/>
    </source>
</evidence>
<proteinExistence type="inferred from homology"/>
<evidence type="ECO:0000256" key="1">
    <source>
        <dbReference type="ARBA" id="ARBA00004245"/>
    </source>
</evidence>
<keyword evidence="5" id="KW-0493">Microtubule</keyword>
<evidence type="ECO:0000313" key="16">
    <source>
        <dbReference type="EnsemblMetazoa" id="Aqu2.1.22872_001"/>
    </source>
</evidence>
<dbReference type="GO" id="GO:0008017">
    <property type="term" value="F:microtubule binding"/>
    <property type="evidence" value="ECO:0007669"/>
    <property type="project" value="InterPro"/>
</dbReference>
<evidence type="ECO:0000259" key="15">
    <source>
        <dbReference type="PROSITE" id="PS50067"/>
    </source>
</evidence>
<dbReference type="PANTHER" id="PTHR47117:SF10">
    <property type="entry name" value="KINESIN-LIKE PROTEIN KIF1B"/>
    <property type="match status" value="1"/>
</dbReference>
<dbReference type="InterPro" id="IPR001849">
    <property type="entry name" value="PH_domain"/>
</dbReference>
<dbReference type="PANTHER" id="PTHR47117">
    <property type="entry name" value="STAR-RELATED LIPID TRANSFER PROTEIN 9"/>
    <property type="match status" value="1"/>
</dbReference>
<dbReference type="InParanoid" id="A0A1X7U4N2"/>
<comment type="similarity">
    <text evidence="11">Belongs to the TRAFAC class myosin-kinesin ATPase superfamily. Kinesin family.</text>
</comment>
<dbReference type="Pfam" id="PF16183">
    <property type="entry name" value="Kinesin_assoc"/>
    <property type="match status" value="1"/>
</dbReference>
<accession>A0A1X7U4N2</accession>